<dbReference type="Proteomes" id="UP000322080">
    <property type="component" value="Unassembled WGS sequence"/>
</dbReference>
<evidence type="ECO:0000256" key="1">
    <source>
        <dbReference type="SAM" id="SignalP"/>
    </source>
</evidence>
<keyword evidence="1" id="KW-0732">Signal</keyword>
<evidence type="ECO:0000313" key="2">
    <source>
        <dbReference type="EMBL" id="TYB77695.1"/>
    </source>
</evidence>
<dbReference type="RefSeq" id="WP_148379715.1">
    <property type="nucleotide sequence ID" value="NZ_VSIY01000015.1"/>
</dbReference>
<comment type="caution">
    <text evidence="2">The sequence shown here is derived from an EMBL/GenBank/DDBJ whole genome shotgun (WGS) entry which is preliminary data.</text>
</comment>
<sequence length="201" mass="21318">MKTLLALILLVLPFGAMAQPYPALHDVTGVAGDDVLNIRAGPSASTEIIGTFGPFQRNIEVVALNSAGTWGLVNTAEGSGWASMRFLARQPGQAWGDMPDALECGGTEPFWSLSIRADGTVRLDRMGEVDFYITRARIPASGRPDRFAIRADSGGGEITPIIAYAACSDGMSDRTYGLTVDFLHRTATGETLYSGCCSLAP</sequence>
<gene>
    <name evidence="2" type="ORF">FVF75_15680</name>
</gene>
<keyword evidence="3" id="KW-1185">Reference proteome</keyword>
<reference evidence="2 3" key="1">
    <citation type="submission" date="2019-08" db="EMBL/GenBank/DDBJ databases">
        <title>Identification of a novel species of the genus Boseongicola.</title>
        <authorList>
            <person name="Zhang X.-Q."/>
        </authorList>
    </citation>
    <scope>NUCLEOTIDE SEQUENCE [LARGE SCALE GENOMIC DNA]</scope>
    <source>
        <strain evidence="2 3">HY14</strain>
    </source>
</reference>
<proteinExistence type="predicted"/>
<accession>A0A5D0R9Y5</accession>
<dbReference type="EMBL" id="VSIY01000015">
    <property type="protein sequence ID" value="TYB77695.1"/>
    <property type="molecule type" value="Genomic_DNA"/>
</dbReference>
<dbReference type="Gene3D" id="2.30.30.40">
    <property type="entry name" value="SH3 Domains"/>
    <property type="match status" value="1"/>
</dbReference>
<protein>
    <submittedName>
        <fullName evidence="2">Peptide-binding protein</fullName>
    </submittedName>
</protein>
<feature type="signal peptide" evidence="1">
    <location>
        <begin position="1"/>
        <end position="18"/>
    </location>
</feature>
<name>A0A5D0R9Y5_9RHOB</name>
<organism evidence="2 3">
    <name type="scientific">Maritimibacter fusiformis</name>
    <dbReference type="NCBI Taxonomy" id="2603819"/>
    <lineage>
        <taxon>Bacteria</taxon>
        <taxon>Pseudomonadati</taxon>
        <taxon>Pseudomonadota</taxon>
        <taxon>Alphaproteobacteria</taxon>
        <taxon>Rhodobacterales</taxon>
        <taxon>Roseobacteraceae</taxon>
        <taxon>Maritimibacter</taxon>
    </lineage>
</organism>
<dbReference type="AlphaFoldDB" id="A0A5D0R9Y5"/>
<evidence type="ECO:0000313" key="3">
    <source>
        <dbReference type="Proteomes" id="UP000322080"/>
    </source>
</evidence>
<feature type="chain" id="PRO_5023033079" evidence="1">
    <location>
        <begin position="19"/>
        <end position="201"/>
    </location>
</feature>